<dbReference type="Proteomes" id="UP001056429">
    <property type="component" value="Unassembled WGS sequence"/>
</dbReference>
<reference evidence="3" key="2">
    <citation type="submission" date="2021-04" db="EMBL/GenBank/DDBJ databases">
        <authorList>
            <person name="Dong X."/>
        </authorList>
    </citation>
    <scope>NUCLEOTIDE SEQUENCE</scope>
    <source>
        <strain evidence="3">ZWT</strain>
    </source>
</reference>
<dbReference type="InterPro" id="IPR009097">
    <property type="entry name" value="Cyclic_Pdiesterase"/>
</dbReference>
<proteinExistence type="inferred from homology"/>
<sequence>MRIFIGIPLSHELKEFLRKMQTEIENNCNRGRFTKSENLHITLNFLGELNESKAGEIEKIIKNIVRKFNGFNIVVKGIGFFENNNKRLYFAKIEQNDKLVRLQKELSNELSKIGLYSERRAYKPHITLGRNVELVDGYNTESMENNCFEDQVKQVTIFESLFLKDGVEYNELFTERFNN</sequence>
<feature type="short sequence motif" description="HXTX 1" evidence="2">
    <location>
        <begin position="40"/>
        <end position="43"/>
    </location>
</feature>
<evidence type="ECO:0000256" key="1">
    <source>
        <dbReference type="ARBA" id="ARBA00022801"/>
    </source>
</evidence>
<keyword evidence="4" id="KW-1185">Reference proteome</keyword>
<feature type="active site" description="Proton donor" evidence="2">
    <location>
        <position position="40"/>
    </location>
</feature>
<dbReference type="EC" id="3.1.4.58" evidence="2"/>
<dbReference type="AlphaFoldDB" id="A0A9J6NZ47"/>
<accession>A0A9J6NZ47</accession>
<organism evidence="3 4">
    <name type="scientific">Oceanirhabdus seepicola</name>
    <dbReference type="NCBI Taxonomy" id="2828781"/>
    <lineage>
        <taxon>Bacteria</taxon>
        <taxon>Bacillati</taxon>
        <taxon>Bacillota</taxon>
        <taxon>Clostridia</taxon>
        <taxon>Eubacteriales</taxon>
        <taxon>Clostridiaceae</taxon>
        <taxon>Oceanirhabdus</taxon>
    </lineage>
</organism>
<feature type="active site" description="Proton acceptor" evidence="2">
    <location>
        <position position="125"/>
    </location>
</feature>
<comment type="catalytic activity">
    <reaction evidence="2">
        <text>a 3'-end 2',3'-cyclophospho-ribonucleotide-RNA + H2O = a 3'-end 2'-phospho-ribonucleotide-RNA + H(+)</text>
        <dbReference type="Rhea" id="RHEA:11828"/>
        <dbReference type="Rhea" id="RHEA-COMP:10464"/>
        <dbReference type="Rhea" id="RHEA-COMP:17353"/>
        <dbReference type="ChEBI" id="CHEBI:15377"/>
        <dbReference type="ChEBI" id="CHEBI:15378"/>
        <dbReference type="ChEBI" id="CHEBI:83064"/>
        <dbReference type="ChEBI" id="CHEBI:173113"/>
        <dbReference type="EC" id="3.1.4.58"/>
    </reaction>
</comment>
<keyword evidence="1 2" id="KW-0378">Hydrolase</keyword>
<dbReference type="NCBIfam" id="TIGR02258">
    <property type="entry name" value="2_5_ligase"/>
    <property type="match status" value="1"/>
</dbReference>
<dbReference type="RefSeq" id="WP_250858555.1">
    <property type="nucleotide sequence ID" value="NZ_JAGSOJ010000001.1"/>
</dbReference>
<reference evidence="3" key="1">
    <citation type="journal article" date="2021" name="mSystems">
        <title>Bacteria and Archaea Synergistically Convert Glycine Betaine to Biogenic Methane in the Formosa Cold Seep of the South China Sea.</title>
        <authorList>
            <person name="Li L."/>
            <person name="Zhang W."/>
            <person name="Zhang S."/>
            <person name="Song L."/>
            <person name="Sun Q."/>
            <person name="Zhang H."/>
            <person name="Xiang H."/>
            <person name="Dong X."/>
        </authorList>
    </citation>
    <scope>NUCLEOTIDE SEQUENCE</scope>
    <source>
        <strain evidence="3">ZWT</strain>
    </source>
</reference>
<name>A0A9J6NZ47_9CLOT</name>
<dbReference type="PANTHER" id="PTHR35561">
    <property type="entry name" value="RNA 2',3'-CYCLIC PHOSPHODIESTERASE"/>
    <property type="match status" value="1"/>
</dbReference>
<dbReference type="SUPFAM" id="SSF55144">
    <property type="entry name" value="LigT-like"/>
    <property type="match status" value="1"/>
</dbReference>
<dbReference type="HAMAP" id="MF_01940">
    <property type="entry name" value="RNA_CPDase"/>
    <property type="match status" value="1"/>
</dbReference>
<comment type="caution">
    <text evidence="3">The sequence shown here is derived from an EMBL/GenBank/DDBJ whole genome shotgun (WGS) entry which is preliminary data.</text>
</comment>
<evidence type="ECO:0000313" key="4">
    <source>
        <dbReference type="Proteomes" id="UP001056429"/>
    </source>
</evidence>
<dbReference type="Pfam" id="PF13563">
    <property type="entry name" value="2_5_RNA_ligase2"/>
    <property type="match status" value="1"/>
</dbReference>
<comment type="function">
    <text evidence="2">Hydrolyzes RNA 2',3'-cyclic phosphodiester to an RNA 2'-phosphomonoester.</text>
</comment>
<dbReference type="InterPro" id="IPR004175">
    <property type="entry name" value="RNA_CPDase"/>
</dbReference>
<dbReference type="GO" id="GO:0008664">
    <property type="term" value="F:RNA 2',3'-cyclic 3'-phosphodiesterase activity"/>
    <property type="evidence" value="ECO:0007669"/>
    <property type="project" value="UniProtKB-EC"/>
</dbReference>
<comment type="similarity">
    <text evidence="2">Belongs to the 2H phosphoesterase superfamily. ThpR family.</text>
</comment>
<dbReference type="EMBL" id="JAGSOJ010000001">
    <property type="protein sequence ID" value="MCM1989563.1"/>
    <property type="molecule type" value="Genomic_DNA"/>
</dbReference>
<feature type="short sequence motif" description="HXTX 2" evidence="2">
    <location>
        <begin position="125"/>
        <end position="128"/>
    </location>
</feature>
<dbReference type="PANTHER" id="PTHR35561:SF1">
    <property type="entry name" value="RNA 2',3'-CYCLIC PHOSPHODIESTERASE"/>
    <property type="match status" value="1"/>
</dbReference>
<evidence type="ECO:0000313" key="3">
    <source>
        <dbReference type="EMBL" id="MCM1989563.1"/>
    </source>
</evidence>
<evidence type="ECO:0000256" key="2">
    <source>
        <dbReference type="HAMAP-Rule" id="MF_01940"/>
    </source>
</evidence>
<gene>
    <name evidence="3" type="primary">thpR</name>
    <name evidence="3" type="ORF">KDK92_07405</name>
</gene>
<dbReference type="Gene3D" id="3.90.1140.10">
    <property type="entry name" value="Cyclic phosphodiesterase"/>
    <property type="match status" value="1"/>
</dbReference>
<dbReference type="GO" id="GO:0004113">
    <property type="term" value="F:2',3'-cyclic-nucleotide 3'-phosphodiesterase activity"/>
    <property type="evidence" value="ECO:0007669"/>
    <property type="project" value="InterPro"/>
</dbReference>
<protein>
    <recommendedName>
        <fullName evidence="2">RNA 2',3'-cyclic phosphodiesterase</fullName>
        <shortName evidence="2">RNA 2',3'-CPDase</shortName>
        <ecNumber evidence="2">3.1.4.58</ecNumber>
    </recommendedName>
</protein>